<dbReference type="GO" id="GO:0003676">
    <property type="term" value="F:nucleic acid binding"/>
    <property type="evidence" value="ECO:0007669"/>
    <property type="project" value="InterPro"/>
</dbReference>
<keyword evidence="4" id="KW-0347">Helicase</keyword>
<evidence type="ECO:0000259" key="7">
    <source>
        <dbReference type="PROSITE" id="PS51192"/>
    </source>
</evidence>
<feature type="compositionally biased region" description="Polar residues" evidence="6">
    <location>
        <begin position="439"/>
        <end position="453"/>
    </location>
</feature>
<dbReference type="InterPro" id="IPR001650">
    <property type="entry name" value="Helicase_C-like"/>
</dbReference>
<dbReference type="InterPro" id="IPR011545">
    <property type="entry name" value="DEAD/DEAH_box_helicase_dom"/>
</dbReference>
<dbReference type="OrthoDB" id="18170at2759"/>
<comment type="caution">
    <text evidence="9">The sequence shown here is derived from an EMBL/GenBank/DDBJ whole genome shotgun (WGS) entry which is preliminary data.</text>
</comment>
<keyword evidence="10" id="KW-1185">Reference proteome</keyword>
<sequence length="642" mass="71681">MFIPRSIKRKQPDTIFEQPINKKQLTKDVLSNGSSSDDVDDTDDNGNDGSTNTNFNPNTGNNSQAGESVKQLSSQQRLVDTNSDEPSCIICGKYGEYINDETENDVCSMECKKIDTDMSHHPKLSIAAKLEQQVQQSRTDHDTTTQTSTLTQHFTAENVHAKWTNYQESESVYTMTRAQRDAILKAHDLVVRGGRLPRPITSYDQCYTTLGDTLYNNLETNLGWHMATSIQRMAVPVGLAGRDLYVSAPTHSGKTGAFLIPLVVHCQSLNAIHRYKRRGGPYALIIAPTRELCQQIENITKQMVQNIRNLRTALLVGGQPLATQLHRLKTGVQIVIGTPGRILDIAKHHPALLRLFMVRMVVLDEADAIFGLGFEHQVKEIMARLSNNAVLQTSLFSATMDGYSEKDKGDSIMKRKMQDFLNAPVEISIRSVDDDDGNDNQSWEVGTNGNDNSGGDLVAATSSVRQTVLWVENNRKAKRLLSILSDPKYFMPPTLVFVDSRLGAEFLTRAIQKQNGALRVVAMHADKDQDERAKIVAGINDQQGTAWDVVVSTNILARGIDLPCVRLVINYDMTTTLEEYIHRIGRAVIHGPLTRNAKERRGWAITFVNKENQNILPAFTKMLSRKALHQVTPLPSQMKKYL</sequence>
<dbReference type="SMART" id="SM00490">
    <property type="entry name" value="HELICc"/>
    <property type="match status" value="1"/>
</dbReference>
<dbReference type="Pfam" id="PF00270">
    <property type="entry name" value="DEAD"/>
    <property type="match status" value="1"/>
</dbReference>
<dbReference type="InterPro" id="IPR014001">
    <property type="entry name" value="Helicase_ATP-bd"/>
</dbReference>
<evidence type="ECO:0000256" key="5">
    <source>
        <dbReference type="ARBA" id="ARBA00022840"/>
    </source>
</evidence>
<dbReference type="Gene3D" id="3.30.60.220">
    <property type="match status" value="1"/>
</dbReference>
<evidence type="ECO:0000256" key="3">
    <source>
        <dbReference type="ARBA" id="ARBA00022801"/>
    </source>
</evidence>
<dbReference type="CDD" id="cd00268">
    <property type="entry name" value="DEADc"/>
    <property type="match status" value="1"/>
</dbReference>
<evidence type="ECO:0000256" key="6">
    <source>
        <dbReference type="SAM" id="MobiDB-lite"/>
    </source>
</evidence>
<gene>
    <name evidence="9" type="ORF">BCR42DRAFT_164941</name>
</gene>
<dbReference type="GO" id="GO:0003724">
    <property type="term" value="F:RNA helicase activity"/>
    <property type="evidence" value="ECO:0007669"/>
    <property type="project" value="UniProtKB-EC"/>
</dbReference>
<dbReference type="SUPFAM" id="SSF52540">
    <property type="entry name" value="P-loop containing nucleoside triphosphate hydrolases"/>
    <property type="match status" value="1"/>
</dbReference>
<evidence type="ECO:0000256" key="1">
    <source>
        <dbReference type="ARBA" id="ARBA00012552"/>
    </source>
</evidence>
<dbReference type="STRING" id="90262.A0A1X2ITY0"/>
<protein>
    <recommendedName>
        <fullName evidence="1">RNA helicase</fullName>
        <ecNumber evidence="1">3.6.4.13</ecNumber>
    </recommendedName>
</protein>
<proteinExistence type="predicted"/>
<dbReference type="CDD" id="cd18787">
    <property type="entry name" value="SF2_C_DEAD"/>
    <property type="match status" value="1"/>
</dbReference>
<organism evidence="9 10">
    <name type="scientific">Absidia repens</name>
    <dbReference type="NCBI Taxonomy" id="90262"/>
    <lineage>
        <taxon>Eukaryota</taxon>
        <taxon>Fungi</taxon>
        <taxon>Fungi incertae sedis</taxon>
        <taxon>Mucoromycota</taxon>
        <taxon>Mucoromycotina</taxon>
        <taxon>Mucoromycetes</taxon>
        <taxon>Mucorales</taxon>
        <taxon>Cunninghamellaceae</taxon>
        <taxon>Absidia</taxon>
    </lineage>
</organism>
<dbReference type="InterPro" id="IPR044742">
    <property type="entry name" value="DEAD/DEAH_RhlB"/>
</dbReference>
<dbReference type="SMART" id="SM00487">
    <property type="entry name" value="DEXDc"/>
    <property type="match status" value="1"/>
</dbReference>
<feature type="compositionally biased region" description="Polar residues" evidence="6">
    <location>
        <begin position="63"/>
        <end position="80"/>
    </location>
</feature>
<evidence type="ECO:0000256" key="4">
    <source>
        <dbReference type="ARBA" id="ARBA00022806"/>
    </source>
</evidence>
<dbReference type="InterPro" id="IPR027417">
    <property type="entry name" value="P-loop_NTPase"/>
</dbReference>
<dbReference type="Gene3D" id="3.40.50.300">
    <property type="entry name" value="P-loop containing nucleotide triphosphate hydrolases"/>
    <property type="match status" value="2"/>
</dbReference>
<dbReference type="PROSITE" id="PS51194">
    <property type="entry name" value="HELICASE_CTER"/>
    <property type="match status" value="1"/>
</dbReference>
<feature type="compositionally biased region" description="Low complexity" evidence="6">
    <location>
        <begin position="47"/>
        <end position="62"/>
    </location>
</feature>
<dbReference type="EMBL" id="MCGE01000004">
    <property type="protein sequence ID" value="ORZ22246.1"/>
    <property type="molecule type" value="Genomic_DNA"/>
</dbReference>
<dbReference type="CDD" id="cd23022">
    <property type="entry name" value="zf-HIT_DDX59"/>
    <property type="match status" value="1"/>
</dbReference>
<keyword evidence="5" id="KW-0067">ATP-binding</keyword>
<feature type="domain" description="Helicase C-terminal" evidence="8">
    <location>
        <begin position="463"/>
        <end position="642"/>
    </location>
</feature>
<reference evidence="9 10" key="1">
    <citation type="submission" date="2016-07" db="EMBL/GenBank/DDBJ databases">
        <title>Pervasive Adenine N6-methylation of Active Genes in Fungi.</title>
        <authorList>
            <consortium name="DOE Joint Genome Institute"/>
            <person name="Mondo S.J."/>
            <person name="Dannebaum R.O."/>
            <person name="Kuo R.C."/>
            <person name="Labutti K."/>
            <person name="Haridas S."/>
            <person name="Kuo A."/>
            <person name="Salamov A."/>
            <person name="Ahrendt S.R."/>
            <person name="Lipzen A."/>
            <person name="Sullivan W."/>
            <person name="Andreopoulos W.B."/>
            <person name="Clum A."/>
            <person name="Lindquist E."/>
            <person name="Daum C."/>
            <person name="Ramamoorthy G.K."/>
            <person name="Gryganskyi A."/>
            <person name="Culley D."/>
            <person name="Magnuson J.K."/>
            <person name="James T.Y."/>
            <person name="O'Malley M.A."/>
            <person name="Stajich J.E."/>
            <person name="Spatafora J.W."/>
            <person name="Visel A."/>
            <person name="Grigoriev I.V."/>
        </authorList>
    </citation>
    <scope>NUCLEOTIDE SEQUENCE [LARGE SCALE GENOMIC DNA]</scope>
    <source>
        <strain evidence="9 10">NRRL 1336</strain>
    </source>
</reference>
<dbReference type="Pfam" id="PF00271">
    <property type="entry name" value="Helicase_C"/>
    <property type="match status" value="1"/>
</dbReference>
<dbReference type="GO" id="GO:0016787">
    <property type="term" value="F:hydrolase activity"/>
    <property type="evidence" value="ECO:0007669"/>
    <property type="project" value="UniProtKB-KW"/>
</dbReference>
<feature type="region of interest" description="Disordered" evidence="6">
    <location>
        <begin position="431"/>
        <end position="454"/>
    </location>
</feature>
<dbReference type="GO" id="GO:0005524">
    <property type="term" value="F:ATP binding"/>
    <property type="evidence" value="ECO:0007669"/>
    <property type="project" value="UniProtKB-KW"/>
</dbReference>
<evidence type="ECO:0000313" key="10">
    <source>
        <dbReference type="Proteomes" id="UP000193560"/>
    </source>
</evidence>
<accession>A0A1X2ITY0</accession>
<dbReference type="PROSITE" id="PS51192">
    <property type="entry name" value="HELICASE_ATP_BIND_1"/>
    <property type="match status" value="1"/>
</dbReference>
<keyword evidence="2" id="KW-0547">Nucleotide-binding</keyword>
<feature type="domain" description="Helicase ATP-binding" evidence="7">
    <location>
        <begin position="235"/>
        <end position="418"/>
    </location>
</feature>
<dbReference type="EC" id="3.6.4.13" evidence="1"/>
<evidence type="ECO:0000256" key="2">
    <source>
        <dbReference type="ARBA" id="ARBA00022741"/>
    </source>
</evidence>
<keyword evidence="3 9" id="KW-0378">Hydrolase</keyword>
<dbReference type="Proteomes" id="UP000193560">
    <property type="component" value="Unassembled WGS sequence"/>
</dbReference>
<evidence type="ECO:0000259" key="8">
    <source>
        <dbReference type="PROSITE" id="PS51194"/>
    </source>
</evidence>
<feature type="region of interest" description="Disordered" evidence="6">
    <location>
        <begin position="1"/>
        <end position="80"/>
    </location>
</feature>
<dbReference type="PANTHER" id="PTHR47958">
    <property type="entry name" value="ATP-DEPENDENT RNA HELICASE DBP3"/>
    <property type="match status" value="1"/>
</dbReference>
<feature type="compositionally biased region" description="Acidic residues" evidence="6">
    <location>
        <begin position="37"/>
        <end position="46"/>
    </location>
</feature>
<evidence type="ECO:0000313" key="9">
    <source>
        <dbReference type="EMBL" id="ORZ22246.1"/>
    </source>
</evidence>
<name>A0A1X2ITY0_9FUNG</name>
<dbReference type="AlphaFoldDB" id="A0A1X2ITY0"/>